<dbReference type="EMBL" id="HBFR01008722">
    <property type="protein sequence ID" value="CAD8879122.1"/>
    <property type="molecule type" value="Transcribed_RNA"/>
</dbReference>
<protein>
    <submittedName>
        <fullName evidence="5">Uncharacterized protein</fullName>
    </submittedName>
</protein>
<evidence type="ECO:0000313" key="2">
    <source>
        <dbReference type="EMBL" id="CAD8879119.1"/>
    </source>
</evidence>
<dbReference type="AlphaFoldDB" id="A0A6U5EGN9"/>
<feature type="compositionally biased region" description="Polar residues" evidence="1">
    <location>
        <begin position="228"/>
        <end position="241"/>
    </location>
</feature>
<evidence type="ECO:0000313" key="5">
    <source>
        <dbReference type="EMBL" id="CAD8879122.1"/>
    </source>
</evidence>
<evidence type="ECO:0000313" key="3">
    <source>
        <dbReference type="EMBL" id="CAD8879120.1"/>
    </source>
</evidence>
<feature type="region of interest" description="Disordered" evidence="1">
    <location>
        <begin position="407"/>
        <end position="436"/>
    </location>
</feature>
<evidence type="ECO:0000256" key="1">
    <source>
        <dbReference type="SAM" id="MobiDB-lite"/>
    </source>
</evidence>
<feature type="region of interest" description="Disordered" evidence="1">
    <location>
        <begin position="1"/>
        <end position="112"/>
    </location>
</feature>
<dbReference type="EMBL" id="HBFR01008721">
    <property type="protein sequence ID" value="CAD8879121.1"/>
    <property type="molecule type" value="Transcribed_RNA"/>
</dbReference>
<reference evidence="5" key="1">
    <citation type="submission" date="2021-01" db="EMBL/GenBank/DDBJ databases">
        <authorList>
            <person name="Corre E."/>
            <person name="Pelletier E."/>
            <person name="Niang G."/>
            <person name="Scheremetjew M."/>
            <person name="Finn R."/>
            <person name="Kale V."/>
            <person name="Holt S."/>
            <person name="Cochrane G."/>
            <person name="Meng A."/>
            <person name="Brown T."/>
            <person name="Cohen L."/>
        </authorList>
    </citation>
    <scope>NUCLEOTIDE SEQUENCE</scope>
    <source>
        <strain evidence="5">308</strain>
    </source>
</reference>
<dbReference type="EMBL" id="HBFR01008720">
    <property type="protein sequence ID" value="CAD8879120.1"/>
    <property type="molecule type" value="Transcribed_RNA"/>
</dbReference>
<gene>
    <name evidence="2" type="ORF">CHYS00102_LOCUS6303</name>
    <name evidence="3" type="ORF">CHYS00102_LOCUS6304</name>
    <name evidence="4" type="ORF">CHYS00102_LOCUS6305</name>
    <name evidence="5" type="ORF">CHYS00102_LOCUS6306</name>
</gene>
<proteinExistence type="predicted"/>
<organism evidence="5">
    <name type="scientific">Corethron hystrix</name>
    <dbReference type="NCBI Taxonomy" id="216773"/>
    <lineage>
        <taxon>Eukaryota</taxon>
        <taxon>Sar</taxon>
        <taxon>Stramenopiles</taxon>
        <taxon>Ochrophyta</taxon>
        <taxon>Bacillariophyta</taxon>
        <taxon>Coscinodiscophyceae</taxon>
        <taxon>Corethrophycidae</taxon>
        <taxon>Corethrales</taxon>
        <taxon>Corethraceae</taxon>
        <taxon>Corethron</taxon>
    </lineage>
</organism>
<feature type="region of interest" description="Disordered" evidence="1">
    <location>
        <begin position="190"/>
        <end position="243"/>
    </location>
</feature>
<dbReference type="EMBL" id="HBFR01008719">
    <property type="protein sequence ID" value="CAD8879119.1"/>
    <property type="molecule type" value="Transcribed_RNA"/>
</dbReference>
<sequence>MPVPPPPPQPKPSATPAVGAPSALDARRAALSSMRRRLSRASSPPDQPASRLTARDAAAAAAGMAPSRLPPKKTSAPALAAAAAASTARSLRSSISSSKLVTAARSGNTGPNVRLIMLSPRSTSGIAIPVLPATAPASGPRVEVEPVLQSPVSSQPKQSWKRSPVKSPRTSPSKADILARAKAVASSVSVARGKKKVSIRSPPLNVSSSTRAAKAVASSLLSSSNVNTPPKSESQRGSEASTPMDHVLSLLASMNNRKSSTGGHKPHSPPLPLSSTLALASASVSESVSASASDLPLPSPSLLPSSAPFLPDLTHSTHAVPDEASNASEEKEDGIPLLPHDADLATMLPYHTSVTLASWCGQVVRAAPTLSVVGRGKRPPSSAISVMRNAIDVRLLVNTGGAAYEKVPASPGTVEDGTSTVDGGASEGGWTRGSSRTGGTVSFLAIVHPQGGSNCGGYDGPATSSGNVTSFAHTSLPDTELLEIIPASLGHAAGATVSSKLDISTPPRGNASASDEEDGITELLSSVLRYGDIIALRSSYAKNKCLAARRARSGTGDNETSELGIGFYRARLGNEERWTVLPPPERCRKRQRPVQWHSDPAKLTPRYQGAPVRSGDAIVLRNVSNGTLLGLPQDPFEAVEGHTMTSMHGAASLISASRVVHRLSPSTKAGDVLEDVERPPENRETFRLFGAGVPIYPSWTVKRPYLRHGGGTFLDQSDREVTMLNHAQLDNEVVGKEKEEATFKLPPLGSLSTQEQECAILDDLLVSLNFYF</sequence>
<evidence type="ECO:0000313" key="4">
    <source>
        <dbReference type="EMBL" id="CAD8879121.1"/>
    </source>
</evidence>
<feature type="compositionally biased region" description="Low complexity" evidence="1">
    <location>
        <begin position="215"/>
        <end position="227"/>
    </location>
</feature>
<feature type="region of interest" description="Disordered" evidence="1">
    <location>
        <begin position="308"/>
        <end position="335"/>
    </location>
</feature>
<feature type="region of interest" description="Disordered" evidence="1">
    <location>
        <begin position="135"/>
        <end position="176"/>
    </location>
</feature>
<feature type="compositionally biased region" description="Low complexity" evidence="1">
    <location>
        <begin position="14"/>
        <end position="33"/>
    </location>
</feature>
<name>A0A6U5EGN9_9STRA</name>
<feature type="compositionally biased region" description="Pro residues" evidence="1">
    <location>
        <begin position="1"/>
        <end position="13"/>
    </location>
</feature>
<feature type="compositionally biased region" description="Low complexity" evidence="1">
    <location>
        <begin position="72"/>
        <end position="98"/>
    </location>
</feature>
<accession>A0A6U5EGN9</accession>
<feature type="compositionally biased region" description="Low complexity" evidence="1">
    <location>
        <begin position="55"/>
        <end position="65"/>
    </location>
</feature>
<feature type="region of interest" description="Disordered" evidence="1">
    <location>
        <begin position="589"/>
        <end position="609"/>
    </location>
</feature>